<dbReference type="InterPro" id="IPR019734">
    <property type="entry name" value="TPR_rpt"/>
</dbReference>
<protein>
    <recommendedName>
        <fullName evidence="6">Tetratricopeptide repeat protein</fullName>
    </recommendedName>
</protein>
<evidence type="ECO:0000256" key="1">
    <source>
        <dbReference type="PROSITE-ProRule" id="PRU00339"/>
    </source>
</evidence>
<feature type="chain" id="PRO_5047016418" description="Tetratricopeptide repeat protein" evidence="3">
    <location>
        <begin position="21"/>
        <end position="454"/>
    </location>
</feature>
<organism evidence="4 5">
    <name type="scientific">Pacificimonas pallii</name>
    <dbReference type="NCBI Taxonomy" id="2827236"/>
    <lineage>
        <taxon>Bacteria</taxon>
        <taxon>Pseudomonadati</taxon>
        <taxon>Pseudomonadota</taxon>
        <taxon>Alphaproteobacteria</taxon>
        <taxon>Sphingomonadales</taxon>
        <taxon>Sphingosinicellaceae</taxon>
        <taxon>Pacificimonas</taxon>
    </lineage>
</organism>
<comment type="caution">
    <text evidence="4">The sequence shown here is derived from an EMBL/GenBank/DDBJ whole genome shotgun (WGS) entry which is preliminary data.</text>
</comment>
<feature type="compositionally biased region" description="Low complexity" evidence="2">
    <location>
        <begin position="430"/>
        <end position="445"/>
    </location>
</feature>
<reference evidence="4 5" key="1">
    <citation type="submission" date="2021-04" db="EMBL/GenBank/DDBJ databases">
        <authorList>
            <person name="Pira H."/>
            <person name="Risdian C."/>
            <person name="Wink J."/>
        </authorList>
    </citation>
    <scope>NUCLEOTIDE SEQUENCE [LARGE SCALE GENOMIC DNA]</scope>
    <source>
        <strain evidence="4 5">WHA3</strain>
    </source>
</reference>
<dbReference type="Proteomes" id="UP000722336">
    <property type="component" value="Unassembled WGS sequence"/>
</dbReference>
<keyword evidence="3" id="KW-0732">Signal</keyword>
<dbReference type="PROSITE" id="PS50005">
    <property type="entry name" value="TPR"/>
    <property type="match status" value="1"/>
</dbReference>
<feature type="repeat" description="TPR" evidence="1">
    <location>
        <begin position="126"/>
        <end position="159"/>
    </location>
</feature>
<gene>
    <name evidence="4" type="ORF">KCG44_09750</name>
</gene>
<evidence type="ECO:0000256" key="3">
    <source>
        <dbReference type="SAM" id="SignalP"/>
    </source>
</evidence>
<keyword evidence="5" id="KW-1185">Reference proteome</keyword>
<evidence type="ECO:0008006" key="6">
    <source>
        <dbReference type="Google" id="ProtNLM"/>
    </source>
</evidence>
<feature type="signal peptide" evidence="3">
    <location>
        <begin position="1"/>
        <end position="20"/>
    </location>
</feature>
<feature type="region of interest" description="Disordered" evidence="2">
    <location>
        <begin position="426"/>
        <end position="454"/>
    </location>
</feature>
<evidence type="ECO:0000313" key="5">
    <source>
        <dbReference type="Proteomes" id="UP000722336"/>
    </source>
</evidence>
<dbReference type="RefSeq" id="WP_218445898.1">
    <property type="nucleotide sequence ID" value="NZ_JAGSPA010000003.1"/>
</dbReference>
<proteinExistence type="predicted"/>
<dbReference type="EMBL" id="JAGSPA010000003">
    <property type="protein sequence ID" value="MBV7257064.1"/>
    <property type="molecule type" value="Genomic_DNA"/>
</dbReference>
<keyword evidence="1" id="KW-0802">TPR repeat</keyword>
<name>A0ABS6SF84_9SPHN</name>
<evidence type="ECO:0000313" key="4">
    <source>
        <dbReference type="EMBL" id="MBV7257064.1"/>
    </source>
</evidence>
<accession>A0ABS6SF84</accession>
<evidence type="ECO:0000256" key="2">
    <source>
        <dbReference type="SAM" id="MobiDB-lite"/>
    </source>
</evidence>
<sequence>MNMVSRIAVAFSLALGGLGAATLPATVAAAQEAEAEAEAPYQFDMSRKFRKELAQLQETYNAGDIAGAQAALAAAEAQVKKPDEAYLVSQYHVQIGLKLDDRAMIERGIQGMLNSGSGVVTAEKRATFIEQLAGLALERGDKATAAKRFAELVELQPNNATAVYNVAAMQIQAGDDLGAVENLKRAIKISEASGQPADETWYRQVLKIAFDNQTDIVQPAVALVRAYPTAENWRSALVLFRDGASLADEGELDVFRLLMATNAMVPEGDVNGRPTRSDYMDYAEAANSSAYLGEADAALKASQAIGDRAYDRAVSKELRQIVNERIGDDRSDLASLAREAQREADGKLAASTATANLGYGKYAEAIALYEVALQKGGVNEKAINNRIGIAHTRMGNYAAAREAFAKVSGGSEGVISQMWQLHLDQKAPRTAAAPTAEAASPSAATDETDPSAEM</sequence>